<dbReference type="EMBL" id="CAJVPM010037420">
    <property type="protein sequence ID" value="CAG8695398.1"/>
    <property type="molecule type" value="Genomic_DNA"/>
</dbReference>
<comment type="caution">
    <text evidence="1">The sequence shown here is derived from an EMBL/GenBank/DDBJ whole genome shotgun (WGS) entry which is preliminary data.</text>
</comment>
<gene>
    <name evidence="1" type="ORF">SCALOS_LOCUS10294</name>
</gene>
<sequence length="249" mass="29656">MKSPLLVECLKTRSLNWIEENTTNDWQYRVASDKKLLYPYPTFSAALLAFLQSLVRHPIAQMLFVLEELFVTKTFISISQQKNKNQFLISFLQTMFIDPNVLNIKDLPEPRHDQYMMPEHYYNLKFPFSYYFMKKINGFRVIWENELVKLEDPENCDDNQELLHDVFENTVKRLSDNIIASFPAINEQAFNDSLDLYLEDFVTVIIANDAYMKDPVLLERLLRQLIVKDKKLDPVLLHIFWWENSFQNI</sequence>
<reference evidence="1" key="1">
    <citation type="submission" date="2021-06" db="EMBL/GenBank/DDBJ databases">
        <authorList>
            <person name="Kallberg Y."/>
            <person name="Tangrot J."/>
            <person name="Rosling A."/>
        </authorList>
    </citation>
    <scope>NUCLEOTIDE SEQUENCE</scope>
    <source>
        <strain evidence="1">AU212A</strain>
    </source>
</reference>
<keyword evidence="2" id="KW-1185">Reference proteome</keyword>
<organism evidence="1 2">
    <name type="scientific">Scutellospora calospora</name>
    <dbReference type="NCBI Taxonomy" id="85575"/>
    <lineage>
        <taxon>Eukaryota</taxon>
        <taxon>Fungi</taxon>
        <taxon>Fungi incertae sedis</taxon>
        <taxon>Mucoromycota</taxon>
        <taxon>Glomeromycotina</taxon>
        <taxon>Glomeromycetes</taxon>
        <taxon>Diversisporales</taxon>
        <taxon>Gigasporaceae</taxon>
        <taxon>Scutellospora</taxon>
    </lineage>
</organism>
<protein>
    <submittedName>
        <fullName evidence="1">1236_t:CDS:1</fullName>
    </submittedName>
</protein>
<evidence type="ECO:0000313" key="2">
    <source>
        <dbReference type="Proteomes" id="UP000789860"/>
    </source>
</evidence>
<feature type="non-terminal residue" evidence="1">
    <location>
        <position position="249"/>
    </location>
</feature>
<accession>A0ACA9PBW1</accession>
<name>A0ACA9PBW1_9GLOM</name>
<dbReference type="Proteomes" id="UP000789860">
    <property type="component" value="Unassembled WGS sequence"/>
</dbReference>
<evidence type="ECO:0000313" key="1">
    <source>
        <dbReference type="EMBL" id="CAG8695398.1"/>
    </source>
</evidence>
<proteinExistence type="predicted"/>